<organism evidence="2 3">
    <name type="scientific">Luteibacter yeojuensis</name>
    <dbReference type="NCBI Taxonomy" id="345309"/>
    <lineage>
        <taxon>Bacteria</taxon>
        <taxon>Pseudomonadati</taxon>
        <taxon>Pseudomonadota</taxon>
        <taxon>Gammaproteobacteria</taxon>
        <taxon>Lysobacterales</taxon>
        <taxon>Rhodanobacteraceae</taxon>
        <taxon>Luteibacter</taxon>
    </lineage>
</organism>
<dbReference type="Pfam" id="PF06123">
    <property type="entry name" value="CreD"/>
    <property type="match status" value="1"/>
</dbReference>
<evidence type="ECO:0000313" key="3">
    <source>
        <dbReference type="Proteomes" id="UP000033651"/>
    </source>
</evidence>
<dbReference type="EMBL" id="JZRB01000043">
    <property type="protein sequence ID" value="KJV28741.1"/>
    <property type="molecule type" value="Genomic_DNA"/>
</dbReference>
<feature type="transmembrane region" description="Helical" evidence="1">
    <location>
        <begin position="303"/>
        <end position="321"/>
    </location>
</feature>
<feature type="transmembrane region" description="Helical" evidence="1">
    <location>
        <begin position="354"/>
        <end position="375"/>
    </location>
</feature>
<keyword evidence="1" id="KW-0812">Transmembrane</keyword>
<feature type="transmembrane region" description="Helical" evidence="1">
    <location>
        <begin position="328"/>
        <end position="348"/>
    </location>
</feature>
<feature type="transmembrane region" description="Helical" evidence="1">
    <location>
        <begin position="407"/>
        <end position="425"/>
    </location>
</feature>
<reference evidence="2 3" key="1">
    <citation type="submission" date="2015-03" db="EMBL/GenBank/DDBJ databases">
        <title>Draft genome sequence of Luteibacter yeojuensis strain SU11.</title>
        <authorList>
            <person name="Sulaiman J."/>
            <person name="Priya K."/>
            <person name="Chan K.-G."/>
        </authorList>
    </citation>
    <scope>NUCLEOTIDE SEQUENCE [LARGE SCALE GENOMIC DNA]</scope>
    <source>
        <strain evidence="2 3">SU11</strain>
    </source>
</reference>
<accession>A0A0F3KC66</accession>
<dbReference type="PIRSF" id="PIRSF004548">
    <property type="entry name" value="CreD"/>
    <property type="match status" value="1"/>
</dbReference>
<comment type="caution">
    <text evidence="2">The sequence shown here is derived from an EMBL/GenBank/DDBJ whole genome shotgun (WGS) entry which is preliminary data.</text>
</comment>
<sequence length="445" mass="47412">MFRWMQSITAKVLGIGVLALLMMIPLNQANGIVREREAMRQAAVERVAAGWGGPQTLGGFVLAAPVRTEVRDVQGHVASVRDSTHIVLADELTTTAGLAVQERTSGMYAVPVYTGEVTVRGRFLPEDIAHAAAGSDGVFDLARAELRLLVADVHGLQSITAATVDGRPVRLAASADKMGPYSVLAAPLPIDPARTTPIDVTLTLRIAGTEAFSTLPLARATTVHLRSAWPDPSFIGALLPGQPGVTAKGFDTTWQVMDLNRSYGQHWDTATTDVNSRLEASSFGVRMVKPGSVYQQNDRAGKYGLLFIALTFVAFFLFEVLKGLRLHPVQYLLVGAAMASFYLLLLALSEQIGFGGAYLAAAATVVSIVGGYASAVLRARTAGLVLGGVLALVYAILYGLIGAEQYALLIGSVVLVVVIALLMFLTRRIDWYAYGTPATRQTDTP</sequence>
<dbReference type="GO" id="GO:0005886">
    <property type="term" value="C:plasma membrane"/>
    <property type="evidence" value="ECO:0007669"/>
    <property type="project" value="TreeGrafter"/>
</dbReference>
<dbReference type="Proteomes" id="UP000033651">
    <property type="component" value="Unassembled WGS sequence"/>
</dbReference>
<keyword evidence="1" id="KW-0472">Membrane</keyword>
<dbReference type="NCBIfam" id="NF008712">
    <property type="entry name" value="PRK11715.1-1"/>
    <property type="match status" value="1"/>
</dbReference>
<name>A0A0F3KC66_9GAMM</name>
<proteinExistence type="predicted"/>
<keyword evidence="3" id="KW-1185">Reference proteome</keyword>
<dbReference type="PANTHER" id="PTHR30092:SF0">
    <property type="entry name" value="INNER MEMBRANE PROTEIN CRED"/>
    <property type="match status" value="1"/>
</dbReference>
<evidence type="ECO:0000256" key="1">
    <source>
        <dbReference type="SAM" id="Phobius"/>
    </source>
</evidence>
<protein>
    <submittedName>
        <fullName evidence="2">Membrane protein</fullName>
    </submittedName>
</protein>
<dbReference type="OrthoDB" id="9791851at2"/>
<dbReference type="PANTHER" id="PTHR30092">
    <property type="entry name" value="INNER MEMBRANE PROTEIN CRED"/>
    <property type="match status" value="1"/>
</dbReference>
<feature type="transmembrane region" description="Helical" evidence="1">
    <location>
        <begin position="382"/>
        <end position="401"/>
    </location>
</feature>
<keyword evidence="1" id="KW-1133">Transmembrane helix</keyword>
<gene>
    <name evidence="2" type="ORF">VI08_16615</name>
</gene>
<evidence type="ECO:0000313" key="2">
    <source>
        <dbReference type="EMBL" id="KJV28741.1"/>
    </source>
</evidence>
<dbReference type="PATRIC" id="fig|345309.4.peg.3103"/>
<dbReference type="AlphaFoldDB" id="A0A0F3KC66"/>
<dbReference type="InterPro" id="IPR010364">
    <property type="entry name" value="Uncharacterised_IM_CreD"/>
</dbReference>
<dbReference type="RefSeq" id="WP_045830742.1">
    <property type="nucleotide sequence ID" value="NZ_JZRB01000043.1"/>
</dbReference>